<keyword evidence="3 8" id="KW-0812">Transmembrane</keyword>
<feature type="transmembrane region" description="Helical" evidence="8">
    <location>
        <begin position="58"/>
        <end position="76"/>
    </location>
</feature>
<feature type="transmembrane region" description="Helical" evidence="8">
    <location>
        <begin position="315"/>
        <end position="332"/>
    </location>
</feature>
<comment type="caution">
    <text evidence="9">The sequence shown here is derived from an EMBL/GenBank/DDBJ whole genome shotgun (WGS) entry which is preliminary data.</text>
</comment>
<feature type="transmembrane region" description="Helical" evidence="8">
    <location>
        <begin position="172"/>
        <end position="191"/>
    </location>
</feature>
<accession>A0A8J4Q3G9</accession>
<dbReference type="GO" id="GO:0033619">
    <property type="term" value="P:membrane protein proteolysis"/>
    <property type="evidence" value="ECO:0007669"/>
    <property type="project" value="TreeGrafter"/>
</dbReference>
<keyword evidence="7 8" id="KW-0472">Membrane</keyword>
<dbReference type="Pfam" id="PF04258">
    <property type="entry name" value="Peptidase_A22B"/>
    <property type="match status" value="1"/>
</dbReference>
<organism evidence="9 10">
    <name type="scientific">Polysphondylium violaceum</name>
    <dbReference type="NCBI Taxonomy" id="133409"/>
    <lineage>
        <taxon>Eukaryota</taxon>
        <taxon>Amoebozoa</taxon>
        <taxon>Evosea</taxon>
        <taxon>Eumycetozoa</taxon>
        <taxon>Dictyostelia</taxon>
        <taxon>Dictyosteliales</taxon>
        <taxon>Dictyosteliaceae</taxon>
        <taxon>Polysphondylium</taxon>
    </lineage>
</organism>
<dbReference type="AlphaFoldDB" id="A0A8J4Q3G9"/>
<dbReference type="OrthoDB" id="29661at2759"/>
<evidence type="ECO:0000256" key="8">
    <source>
        <dbReference type="SAM" id="Phobius"/>
    </source>
</evidence>
<dbReference type="Proteomes" id="UP000695562">
    <property type="component" value="Unassembled WGS sequence"/>
</dbReference>
<keyword evidence="4" id="KW-0378">Hydrolase</keyword>
<dbReference type="SMART" id="SM00730">
    <property type="entry name" value="PSN"/>
    <property type="match status" value="1"/>
</dbReference>
<dbReference type="GO" id="GO:0098554">
    <property type="term" value="C:cytoplasmic side of endoplasmic reticulum membrane"/>
    <property type="evidence" value="ECO:0007669"/>
    <property type="project" value="TreeGrafter"/>
</dbReference>
<keyword evidence="6 8" id="KW-1133">Transmembrane helix</keyword>
<sequence length="357" mass="39857">MEAQAAPAPTPTPTLELTPGLMIAYASIWLMAVVPIYVGSKLSLKETKVSEKMSSKDAWLFPVYGSAFLFGLYLLFKFFDKDLINLILSFYFLLLGILAMTQLLGLLLRKVVGSESNSKKKTSNKGLFTLKVPKFLQFIVDKEQISPDLVDIVSLAICTGFGVWYMQTKHWIANNILGLTFSIQGISLLSLTEYKVGVILLSGLFFYDIFWVFGTDVMVTVAKSFDAPIKLLFPKDIFADVFQFSMLGLGDIVLPGIFIALLIRFDRYLHLEKTKGARSNVPMKTPYFTSTMIAYGLGLATTFFVMHTFRAAQPALLYLVPFCVGSSMLMALSRGEFKKLFNSDLSEETQETKVKGQ</sequence>
<dbReference type="PANTHER" id="PTHR12174">
    <property type="entry name" value="SIGNAL PEPTIDE PEPTIDASE"/>
    <property type="match status" value="1"/>
</dbReference>
<feature type="transmembrane region" description="Helical" evidence="8">
    <location>
        <begin position="20"/>
        <end position="38"/>
    </location>
</feature>
<comment type="similarity">
    <text evidence="2">Belongs to the peptidase A22B family.</text>
</comment>
<dbReference type="PANTHER" id="PTHR12174:SF23">
    <property type="entry name" value="MINOR HISTOCOMPATIBILITY ANTIGEN H13"/>
    <property type="match status" value="1"/>
</dbReference>
<evidence type="ECO:0000256" key="4">
    <source>
        <dbReference type="ARBA" id="ARBA00022801"/>
    </source>
</evidence>
<dbReference type="InterPro" id="IPR006639">
    <property type="entry name" value="Preselin/SPP"/>
</dbReference>
<comment type="subcellular location">
    <subcellularLocation>
        <location evidence="1">Endoplasmic reticulum membrane</location>
        <topology evidence="1">Multi-pass membrane protein</topology>
    </subcellularLocation>
</comment>
<name>A0A8J4Q3G9_9MYCE</name>
<feature type="transmembrane region" description="Helical" evidence="8">
    <location>
        <begin position="286"/>
        <end position="309"/>
    </location>
</feature>
<evidence type="ECO:0000256" key="6">
    <source>
        <dbReference type="ARBA" id="ARBA00022989"/>
    </source>
</evidence>
<keyword evidence="5" id="KW-0256">Endoplasmic reticulum</keyword>
<dbReference type="EMBL" id="AJWJ01000013">
    <property type="protein sequence ID" value="KAF2078040.1"/>
    <property type="molecule type" value="Genomic_DNA"/>
</dbReference>
<evidence type="ECO:0000256" key="7">
    <source>
        <dbReference type="ARBA" id="ARBA00023136"/>
    </source>
</evidence>
<evidence type="ECO:0000313" key="9">
    <source>
        <dbReference type="EMBL" id="KAF2078040.1"/>
    </source>
</evidence>
<dbReference type="GO" id="GO:0006465">
    <property type="term" value="P:signal peptide processing"/>
    <property type="evidence" value="ECO:0007669"/>
    <property type="project" value="TreeGrafter"/>
</dbReference>
<evidence type="ECO:0008006" key="11">
    <source>
        <dbReference type="Google" id="ProtNLM"/>
    </source>
</evidence>
<dbReference type="GO" id="GO:0098553">
    <property type="term" value="C:lumenal side of endoplasmic reticulum membrane"/>
    <property type="evidence" value="ECO:0007669"/>
    <property type="project" value="TreeGrafter"/>
</dbReference>
<feature type="transmembrane region" description="Helical" evidence="8">
    <location>
        <begin position="198"/>
        <end position="221"/>
    </location>
</feature>
<protein>
    <recommendedName>
        <fullName evidence="11">Peptidase A22B family protein</fullName>
    </recommendedName>
</protein>
<evidence type="ECO:0000313" key="10">
    <source>
        <dbReference type="Proteomes" id="UP000695562"/>
    </source>
</evidence>
<feature type="transmembrane region" description="Helical" evidence="8">
    <location>
        <begin position="88"/>
        <end position="108"/>
    </location>
</feature>
<reference evidence="9" key="1">
    <citation type="submission" date="2020-01" db="EMBL/GenBank/DDBJ databases">
        <title>Development of genomics and gene disruption for Polysphondylium violaceum indicates a role for the polyketide synthase stlB in stalk morphogenesis.</title>
        <authorList>
            <person name="Narita B."/>
            <person name="Kawabe Y."/>
            <person name="Kin K."/>
            <person name="Saito T."/>
            <person name="Gibbs R."/>
            <person name="Kuspa A."/>
            <person name="Muzny D."/>
            <person name="Queller D."/>
            <person name="Richards S."/>
            <person name="Strassman J."/>
            <person name="Sucgang R."/>
            <person name="Worley K."/>
            <person name="Schaap P."/>
        </authorList>
    </citation>
    <scope>NUCLEOTIDE SEQUENCE</scope>
    <source>
        <strain evidence="9">QSvi11</strain>
    </source>
</reference>
<proteinExistence type="inferred from homology"/>
<dbReference type="GO" id="GO:0042500">
    <property type="term" value="F:aspartic endopeptidase activity, intramembrane cleaving"/>
    <property type="evidence" value="ECO:0007669"/>
    <property type="project" value="InterPro"/>
</dbReference>
<feature type="transmembrane region" description="Helical" evidence="8">
    <location>
        <begin position="241"/>
        <end position="265"/>
    </location>
</feature>
<evidence type="ECO:0000256" key="2">
    <source>
        <dbReference type="ARBA" id="ARBA00006859"/>
    </source>
</evidence>
<keyword evidence="10" id="KW-1185">Reference proteome</keyword>
<evidence type="ECO:0000256" key="3">
    <source>
        <dbReference type="ARBA" id="ARBA00022692"/>
    </source>
</evidence>
<evidence type="ECO:0000256" key="5">
    <source>
        <dbReference type="ARBA" id="ARBA00022824"/>
    </source>
</evidence>
<evidence type="ECO:0000256" key="1">
    <source>
        <dbReference type="ARBA" id="ARBA00004477"/>
    </source>
</evidence>
<gene>
    <name evidence="9" type="ORF">CYY_000678</name>
</gene>
<dbReference type="InterPro" id="IPR007369">
    <property type="entry name" value="Peptidase_A22B_SPP"/>
</dbReference>